<dbReference type="SUPFAM" id="SSF56300">
    <property type="entry name" value="Metallo-dependent phosphatases"/>
    <property type="match status" value="1"/>
</dbReference>
<sequence>MRLALLSDIHGNIQALDACLAHARAQQTQRFAFLGDMVGYGANPAQVVERIKLLTEEGAIVLKGNHDEMAVNPPEVVKTVGDSTAAWTHHQLSDAQRQWIDALPLTQHLDTVLLVHASADAPELWRYVYDQRAATASLNAATQWSGVRYVFGGHVHLQTLYYRGATDGLMMFIPQPGVAVPVPKHREWLSTVGSVGQPRDGNPQAMYALLDTERAQLTFHRVSYDHGAAAQAIRRAGLPEFFAHRLEQGR</sequence>
<feature type="domain" description="Calcineurin-like phosphoesterase" evidence="2">
    <location>
        <begin position="1"/>
        <end position="213"/>
    </location>
</feature>
<dbReference type="PIRSF" id="PIRSF000883">
    <property type="entry name" value="Pesterase_MJ0912"/>
    <property type="match status" value="1"/>
</dbReference>
<evidence type="ECO:0000256" key="1">
    <source>
        <dbReference type="ARBA" id="ARBA00008950"/>
    </source>
</evidence>
<name>A0ABU1ZL54_9BURK</name>
<dbReference type="InterPro" id="IPR024654">
    <property type="entry name" value="Calcineurin-like_PHP_lpxH"/>
</dbReference>
<dbReference type="RefSeq" id="WP_310341085.1">
    <property type="nucleotide sequence ID" value="NZ_JAVDXO010000002.1"/>
</dbReference>
<protein>
    <submittedName>
        <fullName evidence="3">Diadenosine tetraphosphatase ApaH/serine/threonine PP2A family protein phosphatase</fullName>
    </submittedName>
</protein>
<dbReference type="Pfam" id="PF12850">
    <property type="entry name" value="Metallophos_2"/>
    <property type="match status" value="1"/>
</dbReference>
<reference evidence="3 4" key="1">
    <citation type="submission" date="2023-07" db="EMBL/GenBank/DDBJ databases">
        <title>Sorghum-associated microbial communities from plants grown in Nebraska, USA.</title>
        <authorList>
            <person name="Schachtman D."/>
        </authorList>
    </citation>
    <scope>NUCLEOTIDE SEQUENCE [LARGE SCALE GENOMIC DNA]</scope>
    <source>
        <strain evidence="3 4">BE308</strain>
    </source>
</reference>
<comment type="similarity">
    <text evidence="1">Belongs to the metallophosphoesterase superfamily. YfcE family.</text>
</comment>
<organism evidence="3 4">
    <name type="scientific">Rhodoferax saidenbachensis</name>
    <dbReference type="NCBI Taxonomy" id="1484693"/>
    <lineage>
        <taxon>Bacteria</taxon>
        <taxon>Pseudomonadati</taxon>
        <taxon>Pseudomonadota</taxon>
        <taxon>Betaproteobacteria</taxon>
        <taxon>Burkholderiales</taxon>
        <taxon>Comamonadaceae</taxon>
        <taxon>Rhodoferax</taxon>
    </lineage>
</organism>
<dbReference type="Gene3D" id="3.60.21.10">
    <property type="match status" value="1"/>
</dbReference>
<accession>A0ABU1ZL54</accession>
<dbReference type="Proteomes" id="UP001268089">
    <property type="component" value="Unassembled WGS sequence"/>
</dbReference>
<dbReference type="InterPro" id="IPR029052">
    <property type="entry name" value="Metallo-depent_PP-like"/>
</dbReference>
<evidence type="ECO:0000313" key="3">
    <source>
        <dbReference type="EMBL" id="MDR7306269.1"/>
    </source>
</evidence>
<gene>
    <name evidence="3" type="ORF">J2X15_001547</name>
</gene>
<proteinExistence type="inferred from homology"/>
<dbReference type="InterPro" id="IPR050126">
    <property type="entry name" value="Ap4A_hydrolase"/>
</dbReference>
<dbReference type="EMBL" id="JAVDXO010000002">
    <property type="protein sequence ID" value="MDR7306269.1"/>
    <property type="molecule type" value="Genomic_DNA"/>
</dbReference>
<dbReference type="PANTHER" id="PTHR42850">
    <property type="entry name" value="METALLOPHOSPHOESTERASE"/>
    <property type="match status" value="1"/>
</dbReference>
<evidence type="ECO:0000313" key="4">
    <source>
        <dbReference type="Proteomes" id="UP001268089"/>
    </source>
</evidence>
<evidence type="ECO:0000259" key="2">
    <source>
        <dbReference type="Pfam" id="PF12850"/>
    </source>
</evidence>
<keyword evidence="4" id="KW-1185">Reference proteome</keyword>
<dbReference type="PANTHER" id="PTHR42850:SF2">
    <property type="entry name" value="BLL5683 PROTEIN"/>
    <property type="match status" value="1"/>
</dbReference>
<dbReference type="InterPro" id="IPR011152">
    <property type="entry name" value="Pesterase_MJ0912"/>
</dbReference>
<comment type="caution">
    <text evidence="3">The sequence shown here is derived from an EMBL/GenBank/DDBJ whole genome shotgun (WGS) entry which is preliminary data.</text>
</comment>